<comment type="caution">
    <text evidence="2">The sequence shown here is derived from an EMBL/GenBank/DDBJ whole genome shotgun (WGS) entry which is preliminary data.</text>
</comment>
<sequence>MRNRSEHDRAWTKHGRARDLHSGAQAVHKDVLLPARPGARPCARIYDMILEMMIGMLDDMKLDKCAFFHKIFEKMIVML</sequence>
<dbReference type="AlphaFoldDB" id="A0AAD8JZ66"/>
<feature type="region of interest" description="Disordered" evidence="1">
    <location>
        <begin position="1"/>
        <end position="23"/>
    </location>
</feature>
<dbReference type="EMBL" id="JAUHHV010000010">
    <property type="protein sequence ID" value="KAK1411371.1"/>
    <property type="molecule type" value="Genomic_DNA"/>
</dbReference>
<gene>
    <name evidence="2" type="ORF">QVD17_37919</name>
</gene>
<proteinExistence type="predicted"/>
<protein>
    <submittedName>
        <fullName evidence="2">Uncharacterized protein</fullName>
    </submittedName>
</protein>
<keyword evidence="3" id="KW-1185">Reference proteome</keyword>
<dbReference type="Proteomes" id="UP001229421">
    <property type="component" value="Unassembled WGS sequence"/>
</dbReference>
<name>A0AAD8JZ66_TARER</name>
<accession>A0AAD8JZ66</accession>
<evidence type="ECO:0000313" key="3">
    <source>
        <dbReference type="Proteomes" id="UP001229421"/>
    </source>
</evidence>
<evidence type="ECO:0000256" key="1">
    <source>
        <dbReference type="SAM" id="MobiDB-lite"/>
    </source>
</evidence>
<evidence type="ECO:0000313" key="2">
    <source>
        <dbReference type="EMBL" id="KAK1411371.1"/>
    </source>
</evidence>
<organism evidence="2 3">
    <name type="scientific">Tagetes erecta</name>
    <name type="common">African marigold</name>
    <dbReference type="NCBI Taxonomy" id="13708"/>
    <lineage>
        <taxon>Eukaryota</taxon>
        <taxon>Viridiplantae</taxon>
        <taxon>Streptophyta</taxon>
        <taxon>Embryophyta</taxon>
        <taxon>Tracheophyta</taxon>
        <taxon>Spermatophyta</taxon>
        <taxon>Magnoliopsida</taxon>
        <taxon>eudicotyledons</taxon>
        <taxon>Gunneridae</taxon>
        <taxon>Pentapetalae</taxon>
        <taxon>asterids</taxon>
        <taxon>campanulids</taxon>
        <taxon>Asterales</taxon>
        <taxon>Asteraceae</taxon>
        <taxon>Asteroideae</taxon>
        <taxon>Heliantheae alliance</taxon>
        <taxon>Tageteae</taxon>
        <taxon>Tagetes</taxon>
    </lineage>
</organism>
<reference evidence="2" key="1">
    <citation type="journal article" date="2023" name="bioRxiv">
        <title>Improved chromosome-level genome assembly for marigold (Tagetes erecta).</title>
        <authorList>
            <person name="Jiang F."/>
            <person name="Yuan L."/>
            <person name="Wang S."/>
            <person name="Wang H."/>
            <person name="Xu D."/>
            <person name="Wang A."/>
            <person name="Fan W."/>
        </authorList>
    </citation>
    <scope>NUCLEOTIDE SEQUENCE</scope>
    <source>
        <strain evidence="2">WSJ</strain>
        <tissue evidence="2">Leaf</tissue>
    </source>
</reference>